<feature type="compositionally biased region" description="Basic and acidic residues" evidence="1">
    <location>
        <begin position="270"/>
        <end position="283"/>
    </location>
</feature>
<comment type="caution">
    <text evidence="3">The sequence shown here is derived from an EMBL/GenBank/DDBJ whole genome shotgun (WGS) entry which is preliminary data.</text>
</comment>
<feature type="region of interest" description="Disordered" evidence="1">
    <location>
        <begin position="270"/>
        <end position="300"/>
    </location>
</feature>
<evidence type="ECO:0000313" key="3">
    <source>
        <dbReference type="EMBL" id="TLD94997.1"/>
    </source>
</evidence>
<accession>A0A347VSW3</accession>
<dbReference type="RefSeq" id="WP_034573909.1">
    <property type="nucleotide sequence ID" value="NZ_JRMP02000004.1"/>
</dbReference>
<name>A0A347VSW3_9HELI</name>
<organism evidence="3 4">
    <name type="scientific">Helicobacter saguini</name>
    <dbReference type="NCBI Taxonomy" id="1548018"/>
    <lineage>
        <taxon>Bacteria</taxon>
        <taxon>Pseudomonadati</taxon>
        <taxon>Campylobacterota</taxon>
        <taxon>Epsilonproteobacteria</taxon>
        <taxon>Campylobacterales</taxon>
        <taxon>Helicobacteraceae</taxon>
        <taxon>Helicobacter</taxon>
    </lineage>
</organism>
<keyword evidence="4" id="KW-1185">Reference proteome</keyword>
<dbReference type="Proteomes" id="UP000477070">
    <property type="component" value="Unassembled WGS sequence"/>
</dbReference>
<dbReference type="AlphaFoldDB" id="A0A347VSW3"/>
<evidence type="ECO:0000313" key="5">
    <source>
        <dbReference type="Proteomes" id="UP000477070"/>
    </source>
</evidence>
<evidence type="ECO:0000256" key="1">
    <source>
        <dbReference type="SAM" id="MobiDB-lite"/>
    </source>
</evidence>
<reference evidence="3 4" key="1">
    <citation type="journal article" date="2014" name="Genome Announc.">
        <title>Draft genome sequences of eight enterohepatic helicobacter species isolated from both laboratory and wild rodents.</title>
        <authorList>
            <person name="Sheh A."/>
            <person name="Shen Z."/>
            <person name="Fox J.G."/>
        </authorList>
    </citation>
    <scope>NUCLEOTIDE SEQUENCE [LARGE SCALE GENOMIC DNA]</scope>
    <source>
        <strain evidence="3 4">MIT 97-6194</strain>
    </source>
</reference>
<dbReference type="EMBL" id="JRMP02000004">
    <property type="protein sequence ID" value="TLD94997.1"/>
    <property type="molecule type" value="Genomic_DNA"/>
</dbReference>
<dbReference type="EMBL" id="QBIU01000001">
    <property type="protein sequence ID" value="MWV69338.1"/>
    <property type="molecule type" value="Genomic_DNA"/>
</dbReference>
<sequence length="558" mass="63773">MWREIQGFFIVFIGLVFFISCSSEDSKNSEPLSNIDSKNTNFLNNNLDNIESNKTQDSNISNILAEYKTPSDIESFAKKYAEFKGLDSQKDVKIDSKNDKNQESSKNPNLEISKVTQDLDKEFLFLREKYKDNENALNDLKKCCGCIKPDCSALQINNEYFYATSDILEAFTSSILDKNTQILSNVEVLQDYDYVLKSKQTTTIDLIALNPQNSEFSYIKFEWLNSQDSIESSPNTLRITLSPKENICAPQQYNVISTFSQIKGVRENEIKNKNTESSEDSKPLDSINSTSRKQKKLDSIESSDKVMDTFLTAQPSKFYGVKTTQYKEKLPTFLYPADLVYFVRQSCACAMSLGNIANLSNEVVSNVEISEFKLDSKMLDSNAMSFESNIEKSSKNPNLENFKVPKDYYKFLPANIKYCDDLESKRASFWEKYMQDSRVIKILQNEQKMYKQEFQNDEDLDTKNSKDSNNLQDSKDSKKVIESKSEDSKKDSKNSKTPKDSTESKSKDSIESNLSIKLKSNFSVMLSDSETSTFFLLDFIESKSKDSKTFIESNISKG</sequence>
<dbReference type="Proteomes" id="UP000029714">
    <property type="component" value="Unassembled WGS sequence"/>
</dbReference>
<feature type="compositionally biased region" description="Basic and acidic residues" evidence="1">
    <location>
        <begin position="473"/>
        <end position="510"/>
    </location>
</feature>
<gene>
    <name evidence="2" type="ORF">DCO61_04770</name>
    <name evidence="3" type="ORF">LS64_003520</name>
</gene>
<dbReference type="OrthoDB" id="5329193at2"/>
<protein>
    <recommendedName>
        <fullName evidence="6">Lipoprotein</fullName>
    </recommendedName>
</protein>
<reference evidence="3" key="3">
    <citation type="submission" date="2018-04" db="EMBL/GenBank/DDBJ databases">
        <authorList>
            <person name="Sheh A."/>
            <person name="Shen Z."/>
            <person name="Mannion A.J."/>
            <person name="Fox J.G."/>
        </authorList>
    </citation>
    <scope>NUCLEOTIDE SEQUENCE</scope>
    <source>
        <strain evidence="3">MIT 97-6194</strain>
    </source>
</reference>
<reference evidence="2 5" key="4">
    <citation type="submission" date="2019-12" db="EMBL/GenBank/DDBJ databases">
        <title>Multi-Generational Helicobacter saguini Isolates.</title>
        <authorList>
            <person name="Mannion A."/>
            <person name="Shen Z."/>
            <person name="Fox J.G."/>
        </authorList>
    </citation>
    <scope>NUCLEOTIDE SEQUENCE [LARGE SCALE GENOMIC DNA]</scope>
    <source>
        <strain evidence="2">16-048</strain>
        <strain evidence="5">16-048 (F4)</strain>
    </source>
</reference>
<reference evidence="3 4" key="2">
    <citation type="journal article" date="2016" name="Infect. Immun.">
        <title>Helicobacter saguini, a Novel Helicobacter Isolated from Cotton-Top Tamarins with Ulcerative Colitis, Has Proinflammatory Properties and Induces Typhlocolitis and Dysplasia in Gnotobiotic IL-10-/- Mice.</title>
        <authorList>
            <person name="Shen Z."/>
            <person name="Mannion A."/>
            <person name="Whary M.T."/>
            <person name="Muthupalani S."/>
            <person name="Sheh A."/>
            <person name="Feng Y."/>
            <person name="Gong G."/>
            <person name="Vandamme P."/>
            <person name="Holcombe H.R."/>
            <person name="Paster B.J."/>
            <person name="Fox J.G."/>
        </authorList>
    </citation>
    <scope>NUCLEOTIDE SEQUENCE [LARGE SCALE GENOMIC DNA]</scope>
    <source>
        <strain evidence="3 4">MIT 97-6194</strain>
    </source>
</reference>
<evidence type="ECO:0000313" key="2">
    <source>
        <dbReference type="EMBL" id="MWV69338.1"/>
    </source>
</evidence>
<evidence type="ECO:0000313" key="4">
    <source>
        <dbReference type="Proteomes" id="UP000029714"/>
    </source>
</evidence>
<feature type="region of interest" description="Disordered" evidence="1">
    <location>
        <begin position="454"/>
        <end position="510"/>
    </location>
</feature>
<proteinExistence type="predicted"/>
<dbReference type="PROSITE" id="PS51257">
    <property type="entry name" value="PROKAR_LIPOPROTEIN"/>
    <property type="match status" value="1"/>
</dbReference>
<evidence type="ECO:0008006" key="6">
    <source>
        <dbReference type="Google" id="ProtNLM"/>
    </source>
</evidence>